<evidence type="ECO:0000313" key="6">
    <source>
        <dbReference type="EMBL" id="TDR78375.1"/>
    </source>
</evidence>
<evidence type="ECO:0000259" key="5">
    <source>
        <dbReference type="PROSITE" id="PS50931"/>
    </source>
</evidence>
<dbReference type="GO" id="GO:0043565">
    <property type="term" value="F:sequence-specific DNA binding"/>
    <property type="evidence" value="ECO:0007669"/>
    <property type="project" value="TreeGrafter"/>
</dbReference>
<comment type="caution">
    <text evidence="6">The sequence shown here is derived from an EMBL/GenBank/DDBJ whole genome shotgun (WGS) entry which is preliminary data.</text>
</comment>
<feature type="domain" description="HTH lysR-type" evidence="5">
    <location>
        <begin position="1"/>
        <end position="59"/>
    </location>
</feature>
<dbReference type="Gene3D" id="1.10.10.10">
    <property type="entry name" value="Winged helix-like DNA-binding domain superfamily/Winged helix DNA-binding domain"/>
    <property type="match status" value="1"/>
</dbReference>
<dbReference type="GO" id="GO:0003700">
    <property type="term" value="F:DNA-binding transcription factor activity"/>
    <property type="evidence" value="ECO:0007669"/>
    <property type="project" value="InterPro"/>
</dbReference>
<accession>A0A4R7B6D9</accession>
<dbReference type="PANTHER" id="PTHR30537">
    <property type="entry name" value="HTH-TYPE TRANSCRIPTIONAL REGULATOR"/>
    <property type="match status" value="1"/>
</dbReference>
<dbReference type="FunFam" id="3.40.190.290:FF:000001">
    <property type="entry name" value="Transcriptional regulator, LysR family"/>
    <property type="match status" value="1"/>
</dbReference>
<evidence type="ECO:0000256" key="3">
    <source>
        <dbReference type="ARBA" id="ARBA00023125"/>
    </source>
</evidence>
<dbReference type="RefSeq" id="WP_133681120.1">
    <property type="nucleotide sequence ID" value="NZ_SNZP01000008.1"/>
</dbReference>
<keyword evidence="4" id="KW-0804">Transcription</keyword>
<dbReference type="Pfam" id="PF03466">
    <property type="entry name" value="LysR_substrate"/>
    <property type="match status" value="1"/>
</dbReference>
<dbReference type="Proteomes" id="UP000295611">
    <property type="component" value="Unassembled WGS sequence"/>
</dbReference>
<dbReference type="Gene3D" id="3.40.190.290">
    <property type="match status" value="1"/>
</dbReference>
<dbReference type="InterPro" id="IPR058163">
    <property type="entry name" value="LysR-type_TF_proteobact-type"/>
</dbReference>
<sequence length="300" mass="33038">MDRFSEIKAFVTVAEQGSFVAASERMGLSRAMVTKLVSALEARLGVRLMHRTTRRLSLTAEGESYLSDAGPLLGELDALENRLSQGAARPAGRLRLTAPVSLGERFLGAALTEFCRQYPEIDIDLSLNDRRVDLVEEGYDLALRITQLGDSSLIARRLLPVRGAVCAAPAYLQAHGTPVHPDELAQHNCLVYTLTDHTGFWPFVDADGSEQRVKVQGSLRANNGDLLLDAAINGLGITRQPRFLLERALASGELVEILHGFDLPQLALHAVYPVRRHVPGKVRVLVDFLLTYFQARQESF</sequence>
<dbReference type="OrthoDB" id="9178040at2"/>
<evidence type="ECO:0000256" key="1">
    <source>
        <dbReference type="ARBA" id="ARBA00009437"/>
    </source>
</evidence>
<comment type="similarity">
    <text evidence="1">Belongs to the LysR transcriptional regulatory family.</text>
</comment>
<keyword evidence="3" id="KW-0238">DNA-binding</keyword>
<dbReference type="CDD" id="cd08422">
    <property type="entry name" value="PBP2_CrgA_like"/>
    <property type="match status" value="1"/>
</dbReference>
<dbReference type="InterPro" id="IPR036388">
    <property type="entry name" value="WH-like_DNA-bd_sf"/>
</dbReference>
<dbReference type="SUPFAM" id="SSF53850">
    <property type="entry name" value="Periplasmic binding protein-like II"/>
    <property type="match status" value="1"/>
</dbReference>
<evidence type="ECO:0000256" key="4">
    <source>
        <dbReference type="ARBA" id="ARBA00023163"/>
    </source>
</evidence>
<organism evidence="6 7">
    <name type="scientific">Paludibacterium purpuratum</name>
    <dbReference type="NCBI Taxonomy" id="1144873"/>
    <lineage>
        <taxon>Bacteria</taxon>
        <taxon>Pseudomonadati</taxon>
        <taxon>Pseudomonadota</taxon>
        <taxon>Betaproteobacteria</taxon>
        <taxon>Neisseriales</taxon>
        <taxon>Chromobacteriaceae</taxon>
        <taxon>Paludibacterium</taxon>
    </lineage>
</organism>
<dbReference type="SUPFAM" id="SSF46785">
    <property type="entry name" value="Winged helix' DNA-binding domain"/>
    <property type="match status" value="1"/>
</dbReference>
<dbReference type="EMBL" id="SNZP01000008">
    <property type="protein sequence ID" value="TDR78375.1"/>
    <property type="molecule type" value="Genomic_DNA"/>
</dbReference>
<evidence type="ECO:0000256" key="2">
    <source>
        <dbReference type="ARBA" id="ARBA00023015"/>
    </source>
</evidence>
<dbReference type="Pfam" id="PF00126">
    <property type="entry name" value="HTH_1"/>
    <property type="match status" value="1"/>
</dbReference>
<protein>
    <submittedName>
        <fullName evidence="6">LysR family transcriptional regulator</fullName>
    </submittedName>
</protein>
<evidence type="ECO:0000313" key="7">
    <source>
        <dbReference type="Proteomes" id="UP000295611"/>
    </source>
</evidence>
<dbReference type="PROSITE" id="PS50931">
    <property type="entry name" value="HTH_LYSR"/>
    <property type="match status" value="1"/>
</dbReference>
<keyword evidence="7" id="KW-1185">Reference proteome</keyword>
<dbReference type="FunFam" id="1.10.10.10:FF:000001">
    <property type="entry name" value="LysR family transcriptional regulator"/>
    <property type="match status" value="1"/>
</dbReference>
<gene>
    <name evidence="6" type="ORF">DFP86_10892</name>
</gene>
<dbReference type="InterPro" id="IPR005119">
    <property type="entry name" value="LysR_subst-bd"/>
</dbReference>
<dbReference type="InterPro" id="IPR036390">
    <property type="entry name" value="WH_DNA-bd_sf"/>
</dbReference>
<proteinExistence type="inferred from homology"/>
<dbReference type="InterPro" id="IPR000847">
    <property type="entry name" value="LysR_HTH_N"/>
</dbReference>
<dbReference type="PANTHER" id="PTHR30537:SF5">
    <property type="entry name" value="HTH-TYPE TRANSCRIPTIONAL ACTIVATOR TTDR-RELATED"/>
    <property type="match status" value="1"/>
</dbReference>
<dbReference type="GO" id="GO:0006351">
    <property type="term" value="P:DNA-templated transcription"/>
    <property type="evidence" value="ECO:0007669"/>
    <property type="project" value="TreeGrafter"/>
</dbReference>
<dbReference type="AlphaFoldDB" id="A0A4R7B6D9"/>
<keyword evidence="2" id="KW-0805">Transcription regulation</keyword>
<name>A0A4R7B6D9_9NEIS</name>
<reference evidence="6 7" key="1">
    <citation type="submission" date="2019-03" db="EMBL/GenBank/DDBJ databases">
        <title>Genomic Encyclopedia of Type Strains, Phase III (KMG-III): the genomes of soil and plant-associated and newly described type strains.</title>
        <authorList>
            <person name="Whitman W."/>
        </authorList>
    </citation>
    <scope>NUCLEOTIDE SEQUENCE [LARGE SCALE GENOMIC DNA]</scope>
    <source>
        <strain evidence="6 7">CECT 8976</strain>
    </source>
</reference>